<keyword evidence="9" id="KW-0808">Transferase</keyword>
<evidence type="ECO:0000256" key="7">
    <source>
        <dbReference type="RuleBase" id="RU000304"/>
    </source>
</evidence>
<dbReference type="GO" id="GO:0004674">
    <property type="term" value="F:protein serine/threonine kinase activity"/>
    <property type="evidence" value="ECO:0007669"/>
    <property type="project" value="UniProtKB-KW"/>
</dbReference>
<dbReference type="PROSITE" id="PS50011">
    <property type="entry name" value="PROTEIN_KINASE_DOM"/>
    <property type="match status" value="1"/>
</dbReference>
<dbReference type="Proteomes" id="UP000179807">
    <property type="component" value="Unassembled WGS sequence"/>
</dbReference>
<comment type="similarity">
    <text evidence="7">Belongs to the protein kinase superfamily.</text>
</comment>
<evidence type="ECO:0000256" key="4">
    <source>
        <dbReference type="ARBA" id="ARBA00047899"/>
    </source>
</evidence>
<keyword evidence="9" id="KW-0418">Kinase</keyword>
<reference evidence="9" key="1">
    <citation type="submission" date="2016-10" db="EMBL/GenBank/DDBJ databases">
        <authorList>
            <person name="Benchimol M."/>
            <person name="Almeida L.G."/>
            <person name="Vasconcelos A.T."/>
            <person name="Perreira-Neves A."/>
            <person name="Rosa I.A."/>
            <person name="Tasca T."/>
            <person name="Bogo M.R."/>
            <person name="de Souza W."/>
        </authorList>
    </citation>
    <scope>NUCLEOTIDE SEQUENCE [LARGE SCALE GENOMIC DNA]</scope>
    <source>
        <strain evidence="9">K</strain>
    </source>
</reference>
<keyword evidence="10" id="KW-1185">Reference proteome</keyword>
<feature type="binding site" evidence="6">
    <location>
        <position position="42"/>
    </location>
    <ligand>
        <name>ATP</name>
        <dbReference type="ChEBI" id="CHEBI:30616"/>
    </ligand>
</feature>
<sequence length="456" mass="51475">MSHLRPGTEIGSFILEKEIGSGAFASVWRGHHKISNSVVAIKTITKASLETEVAKTRLVREIALLKSMDHPFISEFFSCIEDSDYYFVVMEYVENGNLLDYVNNNGRLSEDQARRYFGQLVSCLDYLHFVKKVAHRDLKCENILLDTHNNIKLIDFGLSNAFTDFQPQLKTACGSPAYAAPEMIKGNPYTHSADVWSAGILLYAVVAGNLPFDDENIQRLLQKIVYTEVFYPSYLSPQLVDLLKKMICKDPEARITIDKIKEHPWFSQTEYLSLLDEMIFETSREGMPEIDRDIIQEMNELGVDTKYLSQSLLTGDTNDETVLYRILNRFKLTERMKDIKTKRNNAIFTKPGRLQTMPMMRPPIQKNILGVTAIMNNGIKKPTFMMKPAFGVKMSQQPGSASGNGGPSVTMGIPNAQRILAPGKIQIEARRMSRPVAFKKPSMTNAAPNSVISHEM</sequence>
<dbReference type="OrthoDB" id="4062651at2759"/>
<dbReference type="FunFam" id="1.10.510.10:FF:000592">
    <property type="entry name" value="CAMK family protein kinase"/>
    <property type="match status" value="1"/>
</dbReference>
<dbReference type="Gene3D" id="1.10.510.10">
    <property type="entry name" value="Transferase(Phosphotransferase) domain 1"/>
    <property type="match status" value="1"/>
</dbReference>
<gene>
    <name evidence="9" type="ORF">TRFO_36537</name>
</gene>
<dbReference type="Pfam" id="PF00069">
    <property type="entry name" value="Pkinase"/>
    <property type="match status" value="1"/>
</dbReference>
<dbReference type="GO" id="GO:0005524">
    <property type="term" value="F:ATP binding"/>
    <property type="evidence" value="ECO:0007669"/>
    <property type="project" value="UniProtKB-UniRule"/>
</dbReference>
<dbReference type="AlphaFoldDB" id="A0A1J4JJ90"/>
<dbReference type="InterPro" id="IPR008271">
    <property type="entry name" value="Ser/Thr_kinase_AS"/>
</dbReference>
<dbReference type="SUPFAM" id="SSF56112">
    <property type="entry name" value="Protein kinase-like (PK-like)"/>
    <property type="match status" value="1"/>
</dbReference>
<evidence type="ECO:0000256" key="3">
    <source>
        <dbReference type="ARBA" id="ARBA00022840"/>
    </source>
</evidence>
<dbReference type="CDD" id="cd14003">
    <property type="entry name" value="STKc_AMPK-like"/>
    <property type="match status" value="1"/>
</dbReference>
<dbReference type="GeneID" id="94845588"/>
<dbReference type="RefSeq" id="XP_068350437.1">
    <property type="nucleotide sequence ID" value="XM_068510884.1"/>
</dbReference>
<dbReference type="GO" id="GO:0035556">
    <property type="term" value="P:intracellular signal transduction"/>
    <property type="evidence" value="ECO:0007669"/>
    <property type="project" value="TreeGrafter"/>
</dbReference>
<comment type="catalytic activity">
    <reaction evidence="5">
        <text>L-seryl-[protein] + ATP = O-phospho-L-seryl-[protein] + ADP + H(+)</text>
        <dbReference type="Rhea" id="RHEA:17989"/>
        <dbReference type="Rhea" id="RHEA-COMP:9863"/>
        <dbReference type="Rhea" id="RHEA-COMP:11604"/>
        <dbReference type="ChEBI" id="CHEBI:15378"/>
        <dbReference type="ChEBI" id="CHEBI:29999"/>
        <dbReference type="ChEBI" id="CHEBI:30616"/>
        <dbReference type="ChEBI" id="CHEBI:83421"/>
        <dbReference type="ChEBI" id="CHEBI:456216"/>
        <dbReference type="EC" id="2.7.11.1"/>
    </reaction>
</comment>
<organism evidence="9 10">
    <name type="scientific">Tritrichomonas foetus</name>
    <dbReference type="NCBI Taxonomy" id="1144522"/>
    <lineage>
        <taxon>Eukaryota</taxon>
        <taxon>Metamonada</taxon>
        <taxon>Parabasalia</taxon>
        <taxon>Tritrichomonadida</taxon>
        <taxon>Tritrichomonadidae</taxon>
        <taxon>Tritrichomonas</taxon>
    </lineage>
</organism>
<dbReference type="InterPro" id="IPR011009">
    <property type="entry name" value="Kinase-like_dom_sf"/>
</dbReference>
<keyword evidence="3 6" id="KW-0067">ATP-binding</keyword>
<evidence type="ECO:0000259" key="8">
    <source>
        <dbReference type="PROSITE" id="PS50011"/>
    </source>
</evidence>
<evidence type="ECO:0000256" key="2">
    <source>
        <dbReference type="ARBA" id="ARBA00022741"/>
    </source>
</evidence>
<dbReference type="SMART" id="SM00220">
    <property type="entry name" value="S_TKc"/>
    <property type="match status" value="1"/>
</dbReference>
<dbReference type="GO" id="GO:0005737">
    <property type="term" value="C:cytoplasm"/>
    <property type="evidence" value="ECO:0007669"/>
    <property type="project" value="TreeGrafter"/>
</dbReference>
<protein>
    <recommendedName>
        <fullName evidence="1">non-specific serine/threonine protein kinase</fullName>
        <ecNumber evidence="1">2.7.11.1</ecNumber>
    </recommendedName>
</protein>
<feature type="domain" description="Protein kinase" evidence="8">
    <location>
        <begin position="13"/>
        <end position="266"/>
    </location>
</feature>
<evidence type="ECO:0000256" key="1">
    <source>
        <dbReference type="ARBA" id="ARBA00012513"/>
    </source>
</evidence>
<dbReference type="PANTHER" id="PTHR24346:SF30">
    <property type="entry name" value="MATERNAL EMBRYONIC LEUCINE ZIPPER KINASE"/>
    <property type="match status" value="1"/>
</dbReference>
<dbReference type="PROSITE" id="PS00108">
    <property type="entry name" value="PROTEIN_KINASE_ST"/>
    <property type="match status" value="1"/>
</dbReference>
<dbReference type="InterPro" id="IPR017441">
    <property type="entry name" value="Protein_kinase_ATP_BS"/>
</dbReference>
<dbReference type="EC" id="2.7.11.1" evidence="1"/>
<dbReference type="EMBL" id="MLAK01001125">
    <property type="protein sequence ID" value="OHS97300.1"/>
    <property type="molecule type" value="Genomic_DNA"/>
</dbReference>
<dbReference type="InterPro" id="IPR000719">
    <property type="entry name" value="Prot_kinase_dom"/>
</dbReference>
<comment type="catalytic activity">
    <reaction evidence="4">
        <text>L-threonyl-[protein] + ATP = O-phospho-L-threonyl-[protein] + ADP + H(+)</text>
        <dbReference type="Rhea" id="RHEA:46608"/>
        <dbReference type="Rhea" id="RHEA-COMP:11060"/>
        <dbReference type="Rhea" id="RHEA-COMP:11605"/>
        <dbReference type="ChEBI" id="CHEBI:15378"/>
        <dbReference type="ChEBI" id="CHEBI:30013"/>
        <dbReference type="ChEBI" id="CHEBI:30616"/>
        <dbReference type="ChEBI" id="CHEBI:61977"/>
        <dbReference type="ChEBI" id="CHEBI:456216"/>
        <dbReference type="EC" id="2.7.11.1"/>
    </reaction>
</comment>
<evidence type="ECO:0000256" key="5">
    <source>
        <dbReference type="ARBA" id="ARBA00048679"/>
    </source>
</evidence>
<dbReference type="PANTHER" id="PTHR24346">
    <property type="entry name" value="MAP/MICROTUBULE AFFINITY-REGULATING KINASE"/>
    <property type="match status" value="1"/>
</dbReference>
<keyword evidence="7" id="KW-0723">Serine/threonine-protein kinase</keyword>
<keyword evidence="2 6" id="KW-0547">Nucleotide-binding</keyword>
<evidence type="ECO:0000256" key="6">
    <source>
        <dbReference type="PROSITE-ProRule" id="PRU10141"/>
    </source>
</evidence>
<proteinExistence type="inferred from homology"/>
<accession>A0A1J4JJ90</accession>
<dbReference type="VEuPathDB" id="TrichDB:TRFO_36537"/>
<evidence type="ECO:0000313" key="9">
    <source>
        <dbReference type="EMBL" id="OHS97300.1"/>
    </source>
</evidence>
<name>A0A1J4JJ90_9EUKA</name>
<dbReference type="PROSITE" id="PS00107">
    <property type="entry name" value="PROTEIN_KINASE_ATP"/>
    <property type="match status" value="1"/>
</dbReference>
<comment type="caution">
    <text evidence="9">The sequence shown here is derived from an EMBL/GenBank/DDBJ whole genome shotgun (WGS) entry which is preliminary data.</text>
</comment>
<evidence type="ECO:0000313" key="10">
    <source>
        <dbReference type="Proteomes" id="UP000179807"/>
    </source>
</evidence>